<protein>
    <recommendedName>
        <fullName evidence="4">Tetratricopeptide repeat protein</fullName>
    </recommendedName>
</protein>
<dbReference type="Proteomes" id="UP000261704">
    <property type="component" value="Chromosome"/>
</dbReference>
<feature type="compositionally biased region" description="Basic and acidic residues" evidence="1">
    <location>
        <begin position="189"/>
        <end position="202"/>
    </location>
</feature>
<proteinExistence type="predicted"/>
<accession>A0A347UL73</accession>
<keyword evidence="3" id="KW-1185">Reference proteome</keyword>
<dbReference type="KEGG" id="pamo:BAR1_17685"/>
<feature type="region of interest" description="Disordered" evidence="1">
    <location>
        <begin position="188"/>
        <end position="221"/>
    </location>
</feature>
<gene>
    <name evidence="2" type="ORF">BAR1_17685</name>
</gene>
<dbReference type="EMBL" id="CP032125">
    <property type="protein sequence ID" value="AXX99601.1"/>
    <property type="molecule type" value="Genomic_DNA"/>
</dbReference>
<evidence type="ECO:0000256" key="1">
    <source>
        <dbReference type="SAM" id="MobiDB-lite"/>
    </source>
</evidence>
<name>A0A347UL73_9RHOB</name>
<organism evidence="2 3">
    <name type="scientific">Profundibacter amoris</name>
    <dbReference type="NCBI Taxonomy" id="2171755"/>
    <lineage>
        <taxon>Bacteria</taxon>
        <taxon>Pseudomonadati</taxon>
        <taxon>Pseudomonadota</taxon>
        <taxon>Alphaproteobacteria</taxon>
        <taxon>Rhodobacterales</taxon>
        <taxon>Paracoccaceae</taxon>
        <taxon>Profundibacter</taxon>
    </lineage>
</organism>
<sequence length="738" mass="80164">MGRVSGGYEIRLKGNGNVIDTSSIFRRIPRDRIKDISVSEDKSIITLTVDCACHADAFEFRPGLLVVDIKDGLPAQNSPFETAFSADETGAAITEEMVVTIADEAVKDADETGKESELITEDVSTIDQEAEPVSLPVPAYSSSFTSGLALRPEVGSENSERITMMQSEMLRQIGRAAAQGLLEANLPEPIHEPKPTDTHESMVDPSETQQEAPKEPTAQAHINIHIENSVDREIARLLPRETDPGDGESCLGSDMVNVVEWGGEDAVWEQISQQRRKLSGEFDKVNPVAAEALAKAYIYAGFGAEALQIIDSFDVDPETALILKDIARIVDGLPPQPNGALQGQAACDSEVALWAVLALAELSKGTDVNRPRVIATFSELPLHLRRFLGPKLAEMFLEIGDIETATAIRNAIARAPGDAGDEFRLMEAHFEQERGHYDTAEQTLEEIATDNNAVALKALIKLLEAKAERKSQVSDGILTTAESYLFEQRTTADGAKLLRSLTLIYAQSGNLDVALSNLRAANTNAFINEKVQLWEEVLTTATNSASDEAFLKFIYAAHKDVSKLDIPQATRQAIAKRLLDLGFSTRALDFLNAPVPPSDTDRLIMARAALLDGRADQVESLLENVAGDEAVNLRAQAFENLGDYENAAAAYAEISDYDSQKSAIWQAGDWQSLQQIGTEPEKSLARSMALGAKIVDADPAMSEQVLSIDASLIEESGNFRQSIEALIKDYPAPLSVDE</sequence>
<dbReference type="AlphaFoldDB" id="A0A347UL73"/>
<evidence type="ECO:0008006" key="4">
    <source>
        <dbReference type="Google" id="ProtNLM"/>
    </source>
</evidence>
<evidence type="ECO:0000313" key="2">
    <source>
        <dbReference type="EMBL" id="AXX99601.1"/>
    </source>
</evidence>
<evidence type="ECO:0000313" key="3">
    <source>
        <dbReference type="Proteomes" id="UP000261704"/>
    </source>
</evidence>
<dbReference type="OrthoDB" id="7847197at2"/>
<reference evidence="2 3" key="1">
    <citation type="submission" date="2018-09" db="EMBL/GenBank/DDBJ databases">
        <title>Profundibacter amoris BAR1 gen. nov., sp. nov., a new member of the Roseobacter clade isolated at Lokis Castle Vent Field on the Arctic Mid-Oceanic Ridge.</title>
        <authorList>
            <person name="Le Moine Bauer S."/>
            <person name="Sjoeberg A.G."/>
            <person name="L'Haridon S."/>
            <person name="Stokke R."/>
            <person name="Roalkvam I."/>
            <person name="Steen I.H."/>
            <person name="Dahle H."/>
        </authorList>
    </citation>
    <scope>NUCLEOTIDE SEQUENCE [LARGE SCALE GENOMIC DNA]</scope>
    <source>
        <strain evidence="2 3">BAR1</strain>
    </source>
</reference>